<feature type="non-terminal residue" evidence="1">
    <location>
        <position position="1"/>
    </location>
</feature>
<organism evidence="1">
    <name type="scientific">marine sediment metagenome</name>
    <dbReference type="NCBI Taxonomy" id="412755"/>
    <lineage>
        <taxon>unclassified sequences</taxon>
        <taxon>metagenomes</taxon>
        <taxon>ecological metagenomes</taxon>
    </lineage>
</organism>
<proteinExistence type="predicted"/>
<gene>
    <name evidence="1" type="ORF">LCGC14_2171360</name>
</gene>
<protein>
    <submittedName>
        <fullName evidence="1">Uncharacterized protein</fullName>
    </submittedName>
</protein>
<accession>A0A0F9EC85</accession>
<name>A0A0F9EC85_9ZZZZ</name>
<evidence type="ECO:0000313" key="1">
    <source>
        <dbReference type="EMBL" id="KKL63816.1"/>
    </source>
</evidence>
<sequence>LMIGAVVVAGLFGVVAIAKALK</sequence>
<dbReference type="EMBL" id="LAZR01028039">
    <property type="protein sequence ID" value="KKL63816.1"/>
    <property type="molecule type" value="Genomic_DNA"/>
</dbReference>
<reference evidence="1" key="1">
    <citation type="journal article" date="2015" name="Nature">
        <title>Complex archaea that bridge the gap between prokaryotes and eukaryotes.</title>
        <authorList>
            <person name="Spang A."/>
            <person name="Saw J.H."/>
            <person name="Jorgensen S.L."/>
            <person name="Zaremba-Niedzwiedzka K."/>
            <person name="Martijn J."/>
            <person name="Lind A.E."/>
            <person name="van Eijk R."/>
            <person name="Schleper C."/>
            <person name="Guy L."/>
            <person name="Ettema T.J."/>
        </authorList>
    </citation>
    <scope>NUCLEOTIDE SEQUENCE</scope>
</reference>
<comment type="caution">
    <text evidence="1">The sequence shown here is derived from an EMBL/GenBank/DDBJ whole genome shotgun (WGS) entry which is preliminary data.</text>
</comment>
<dbReference type="AlphaFoldDB" id="A0A0F9EC85"/>